<reference evidence="3" key="1">
    <citation type="submission" date="2013-07" db="EMBL/GenBank/DDBJ databases">
        <authorList>
            <person name="Geib S."/>
        </authorList>
    </citation>
    <scope>NUCLEOTIDE SEQUENCE</scope>
</reference>
<dbReference type="AlphaFoldDB" id="W8AEP9"/>
<dbReference type="GO" id="GO:0005576">
    <property type="term" value="C:extracellular region"/>
    <property type="evidence" value="ECO:0007669"/>
    <property type="project" value="InterPro"/>
</dbReference>
<evidence type="ECO:0000259" key="2">
    <source>
        <dbReference type="PROSITE" id="PS50940"/>
    </source>
</evidence>
<evidence type="ECO:0000256" key="1">
    <source>
        <dbReference type="SAM" id="SignalP"/>
    </source>
</evidence>
<dbReference type="OrthoDB" id="8179045at2759"/>
<name>W8AEP9_CERCA</name>
<dbReference type="EMBL" id="GAMC01019867">
    <property type="protein sequence ID" value="JAB86688.1"/>
    <property type="molecule type" value="mRNA"/>
</dbReference>
<protein>
    <recommendedName>
        <fullName evidence="2">Chitin-binding type-2 domain-containing protein</fullName>
    </recommendedName>
</protein>
<sequence>MSKLLVRSCPPHALLLLLLLLCAKCLKVTAICNTCNSVTNLACVSTTQFQVCINGLPTGSATSCPTGYICSTASTSICAPSSGQNVVGDCTACNTCDSTLTFACTGVRTYALCLGSATPSDLTGSCEPYHICSIDYEFICGNATEGVTPTCASTETTETTTAVSTTTTTDASIVSNPVTYCQTLQQNGRFPVGNDLTTTCKQYVYCFINNAVWSGALYYCPGATYFDSNTRYCTANVPQRCTSTTQTLSLRDAELDFY</sequence>
<feature type="domain" description="Chitin-binding type-2" evidence="2">
    <location>
        <begin position="178"/>
        <end position="243"/>
    </location>
</feature>
<dbReference type="GO" id="GO:0008061">
    <property type="term" value="F:chitin binding"/>
    <property type="evidence" value="ECO:0007669"/>
    <property type="project" value="InterPro"/>
</dbReference>
<keyword evidence="1" id="KW-0732">Signal</keyword>
<dbReference type="SUPFAM" id="SSF57625">
    <property type="entry name" value="Invertebrate chitin-binding proteins"/>
    <property type="match status" value="1"/>
</dbReference>
<organism evidence="3">
    <name type="scientific">Ceratitis capitata</name>
    <name type="common">Mediterranean fruit fly</name>
    <name type="synonym">Tephritis capitata</name>
    <dbReference type="NCBI Taxonomy" id="7213"/>
    <lineage>
        <taxon>Eukaryota</taxon>
        <taxon>Metazoa</taxon>
        <taxon>Ecdysozoa</taxon>
        <taxon>Arthropoda</taxon>
        <taxon>Hexapoda</taxon>
        <taxon>Insecta</taxon>
        <taxon>Pterygota</taxon>
        <taxon>Neoptera</taxon>
        <taxon>Endopterygota</taxon>
        <taxon>Diptera</taxon>
        <taxon>Brachycera</taxon>
        <taxon>Muscomorpha</taxon>
        <taxon>Tephritoidea</taxon>
        <taxon>Tephritidae</taxon>
        <taxon>Ceratitis</taxon>
        <taxon>Ceratitis</taxon>
    </lineage>
</organism>
<evidence type="ECO:0000313" key="3">
    <source>
        <dbReference type="EMBL" id="JAB86690.1"/>
    </source>
</evidence>
<dbReference type="InterPro" id="IPR002557">
    <property type="entry name" value="Chitin-bd_dom"/>
</dbReference>
<reference evidence="3" key="2">
    <citation type="journal article" date="2014" name="BMC Genomics">
        <title>A genomic perspective to assessing quality of mass-reared SIT flies used in Mediterranean fruit fly (Ceratitis capitata) eradication in California.</title>
        <authorList>
            <person name="Calla B."/>
            <person name="Hall B."/>
            <person name="Hou S."/>
            <person name="Geib S.M."/>
        </authorList>
    </citation>
    <scope>NUCLEOTIDE SEQUENCE</scope>
</reference>
<feature type="signal peptide" evidence="1">
    <location>
        <begin position="1"/>
        <end position="30"/>
    </location>
</feature>
<dbReference type="EMBL" id="GAMC01019865">
    <property type="protein sequence ID" value="JAB86690.1"/>
    <property type="molecule type" value="mRNA"/>
</dbReference>
<accession>W8AEP9</accession>
<proteinExistence type="evidence at transcript level"/>
<feature type="chain" id="PRO_5007736977" description="Chitin-binding type-2 domain-containing protein" evidence="1">
    <location>
        <begin position="31"/>
        <end position="258"/>
    </location>
</feature>
<dbReference type="InterPro" id="IPR036508">
    <property type="entry name" value="Chitin-bd_dom_sf"/>
</dbReference>
<dbReference type="PROSITE" id="PS50940">
    <property type="entry name" value="CHIT_BIND_II"/>
    <property type="match status" value="1"/>
</dbReference>